<dbReference type="InterPro" id="IPR043502">
    <property type="entry name" value="DNA/RNA_pol_sf"/>
</dbReference>
<evidence type="ECO:0000259" key="1">
    <source>
        <dbReference type="Pfam" id="PF17919"/>
    </source>
</evidence>
<name>A0AAV4BLF5_9GAST</name>
<dbReference type="InterPro" id="IPR050951">
    <property type="entry name" value="Retrovirus_Pol_polyprotein"/>
</dbReference>
<proteinExistence type="predicted"/>
<comment type="caution">
    <text evidence="2">The sequence shown here is derived from an EMBL/GenBank/DDBJ whole genome shotgun (WGS) entry which is preliminary data.</text>
</comment>
<keyword evidence="3" id="KW-1185">Reference proteome</keyword>
<dbReference type="Pfam" id="PF17919">
    <property type="entry name" value="RT_RNaseH_2"/>
    <property type="match status" value="1"/>
</dbReference>
<dbReference type="Gene3D" id="3.10.20.370">
    <property type="match status" value="1"/>
</dbReference>
<sequence>MVNQLAKFSPELASQTEPLRQLLKRDSLWSWGHPQEQSFQAVKKNLTSTPVLAHYCAGRETIIAADASNAGLGAVLLQIQPDGSRRPVSYISRSLTPAEKNYAVIEKEALAATWASERFSEYILGSTYTIETDHKPLVPLLTTKELYKMPPRIQRFRLHLMRFSPNVIHVSGKQQITADALSRAPASAPSEENIALVNDADVMAKQTLDGLPASSRKLQDIITQQKCDPEIVE</sequence>
<gene>
    <name evidence="2" type="ORF">PoB_004626900</name>
</gene>
<dbReference type="AlphaFoldDB" id="A0AAV4BLF5"/>
<dbReference type="PANTHER" id="PTHR37984">
    <property type="entry name" value="PROTEIN CBG26694"/>
    <property type="match status" value="1"/>
</dbReference>
<dbReference type="FunFam" id="3.10.20.370:FF:000001">
    <property type="entry name" value="Retrovirus-related Pol polyprotein from transposon 17.6-like protein"/>
    <property type="match status" value="1"/>
</dbReference>
<dbReference type="CDD" id="cd09274">
    <property type="entry name" value="RNase_HI_RT_Ty3"/>
    <property type="match status" value="1"/>
</dbReference>
<evidence type="ECO:0000313" key="3">
    <source>
        <dbReference type="Proteomes" id="UP000735302"/>
    </source>
</evidence>
<dbReference type="SUPFAM" id="SSF56672">
    <property type="entry name" value="DNA/RNA polymerases"/>
    <property type="match status" value="1"/>
</dbReference>
<feature type="domain" description="Reverse transcriptase/retrotransposon-derived protein RNase H-like" evidence="1">
    <location>
        <begin position="31"/>
        <end position="130"/>
    </location>
</feature>
<dbReference type="Gene3D" id="3.30.70.270">
    <property type="match status" value="1"/>
</dbReference>
<dbReference type="InterPro" id="IPR043128">
    <property type="entry name" value="Rev_trsase/Diguanyl_cyclase"/>
</dbReference>
<reference evidence="2 3" key="1">
    <citation type="journal article" date="2021" name="Elife">
        <title>Chloroplast acquisition without the gene transfer in kleptoplastic sea slugs, Plakobranchus ocellatus.</title>
        <authorList>
            <person name="Maeda T."/>
            <person name="Takahashi S."/>
            <person name="Yoshida T."/>
            <person name="Shimamura S."/>
            <person name="Takaki Y."/>
            <person name="Nagai Y."/>
            <person name="Toyoda A."/>
            <person name="Suzuki Y."/>
            <person name="Arimoto A."/>
            <person name="Ishii H."/>
            <person name="Satoh N."/>
            <person name="Nishiyama T."/>
            <person name="Hasebe M."/>
            <person name="Maruyama T."/>
            <person name="Minagawa J."/>
            <person name="Obokata J."/>
            <person name="Shigenobu S."/>
        </authorList>
    </citation>
    <scope>NUCLEOTIDE SEQUENCE [LARGE SCALE GENOMIC DNA]</scope>
</reference>
<organism evidence="2 3">
    <name type="scientific">Plakobranchus ocellatus</name>
    <dbReference type="NCBI Taxonomy" id="259542"/>
    <lineage>
        <taxon>Eukaryota</taxon>
        <taxon>Metazoa</taxon>
        <taxon>Spiralia</taxon>
        <taxon>Lophotrochozoa</taxon>
        <taxon>Mollusca</taxon>
        <taxon>Gastropoda</taxon>
        <taxon>Heterobranchia</taxon>
        <taxon>Euthyneura</taxon>
        <taxon>Panpulmonata</taxon>
        <taxon>Sacoglossa</taxon>
        <taxon>Placobranchoidea</taxon>
        <taxon>Plakobranchidae</taxon>
        <taxon>Plakobranchus</taxon>
    </lineage>
</organism>
<dbReference type="EMBL" id="BLXT01005093">
    <property type="protein sequence ID" value="GFO19764.1"/>
    <property type="molecule type" value="Genomic_DNA"/>
</dbReference>
<protein>
    <submittedName>
        <fullName evidence="2">Pol polyprotein</fullName>
    </submittedName>
</protein>
<dbReference type="Proteomes" id="UP000735302">
    <property type="component" value="Unassembled WGS sequence"/>
</dbReference>
<evidence type="ECO:0000313" key="2">
    <source>
        <dbReference type="EMBL" id="GFO19764.1"/>
    </source>
</evidence>
<feature type="non-terminal residue" evidence="2">
    <location>
        <position position="233"/>
    </location>
</feature>
<accession>A0AAV4BLF5</accession>
<dbReference type="PANTHER" id="PTHR37984:SF9">
    <property type="entry name" value="INTEGRASE CATALYTIC DOMAIN-CONTAINING PROTEIN"/>
    <property type="match status" value="1"/>
</dbReference>
<dbReference type="InterPro" id="IPR041577">
    <property type="entry name" value="RT_RNaseH_2"/>
</dbReference>